<evidence type="ECO:0000313" key="9">
    <source>
        <dbReference type="Proteomes" id="UP000283644"/>
    </source>
</evidence>
<dbReference type="GO" id="GO:0005886">
    <property type="term" value="C:plasma membrane"/>
    <property type="evidence" value="ECO:0007669"/>
    <property type="project" value="UniProtKB-SubCell"/>
</dbReference>
<dbReference type="GO" id="GO:0022857">
    <property type="term" value="F:transmembrane transporter activity"/>
    <property type="evidence" value="ECO:0007669"/>
    <property type="project" value="InterPro"/>
</dbReference>
<evidence type="ECO:0000313" key="8">
    <source>
        <dbReference type="EMBL" id="RHW23796.1"/>
    </source>
</evidence>
<accession>A0A417XTY7</accession>
<keyword evidence="4 6" id="KW-1133">Transmembrane helix</keyword>
<feature type="domain" description="Major facilitator superfamily (MFS) profile" evidence="7">
    <location>
        <begin position="1"/>
        <end position="377"/>
    </location>
</feature>
<dbReference type="PROSITE" id="PS50850">
    <property type="entry name" value="MFS"/>
    <property type="match status" value="1"/>
</dbReference>
<dbReference type="SUPFAM" id="SSF103473">
    <property type="entry name" value="MFS general substrate transporter"/>
    <property type="match status" value="1"/>
</dbReference>
<protein>
    <submittedName>
        <fullName evidence="8">MFS transporter</fullName>
    </submittedName>
</protein>
<organism evidence="8 9">
    <name type="scientific">Nocardioides immobilis</name>
    <dbReference type="NCBI Taxonomy" id="2049295"/>
    <lineage>
        <taxon>Bacteria</taxon>
        <taxon>Bacillati</taxon>
        <taxon>Actinomycetota</taxon>
        <taxon>Actinomycetes</taxon>
        <taxon>Propionibacteriales</taxon>
        <taxon>Nocardioidaceae</taxon>
        <taxon>Nocardioides</taxon>
    </lineage>
</organism>
<feature type="transmembrane region" description="Helical" evidence="6">
    <location>
        <begin position="124"/>
        <end position="145"/>
    </location>
</feature>
<feature type="transmembrane region" description="Helical" evidence="6">
    <location>
        <begin position="353"/>
        <end position="373"/>
    </location>
</feature>
<evidence type="ECO:0000259" key="7">
    <source>
        <dbReference type="PROSITE" id="PS50850"/>
    </source>
</evidence>
<keyword evidence="2" id="KW-1003">Cell membrane</keyword>
<comment type="subcellular location">
    <subcellularLocation>
        <location evidence="1">Cell membrane</location>
        <topology evidence="1">Multi-pass membrane protein</topology>
    </subcellularLocation>
</comment>
<keyword evidence="3 6" id="KW-0812">Transmembrane</keyword>
<evidence type="ECO:0000256" key="6">
    <source>
        <dbReference type="SAM" id="Phobius"/>
    </source>
</evidence>
<feature type="transmembrane region" description="Helical" evidence="6">
    <location>
        <begin position="329"/>
        <end position="347"/>
    </location>
</feature>
<feature type="transmembrane region" description="Helical" evidence="6">
    <location>
        <begin position="67"/>
        <end position="85"/>
    </location>
</feature>
<dbReference type="EMBL" id="QXGH01000040">
    <property type="protein sequence ID" value="RHW23796.1"/>
    <property type="molecule type" value="Genomic_DNA"/>
</dbReference>
<evidence type="ECO:0000256" key="2">
    <source>
        <dbReference type="ARBA" id="ARBA00022475"/>
    </source>
</evidence>
<dbReference type="InterPro" id="IPR036259">
    <property type="entry name" value="MFS_trans_sf"/>
</dbReference>
<dbReference type="Proteomes" id="UP000283644">
    <property type="component" value="Unassembled WGS sequence"/>
</dbReference>
<name>A0A417XTY7_9ACTN</name>
<dbReference type="Gene3D" id="1.20.1250.20">
    <property type="entry name" value="MFS general substrate transporter like domains"/>
    <property type="match status" value="2"/>
</dbReference>
<evidence type="ECO:0000256" key="3">
    <source>
        <dbReference type="ARBA" id="ARBA00022692"/>
    </source>
</evidence>
<gene>
    <name evidence="8" type="ORF">D0Z08_28045</name>
</gene>
<evidence type="ECO:0000256" key="1">
    <source>
        <dbReference type="ARBA" id="ARBA00004651"/>
    </source>
</evidence>
<keyword evidence="5 6" id="KW-0472">Membrane</keyword>
<dbReference type="Pfam" id="PF07690">
    <property type="entry name" value="MFS_1"/>
    <property type="match status" value="1"/>
</dbReference>
<reference evidence="8 9" key="1">
    <citation type="submission" date="2018-09" db="EMBL/GenBank/DDBJ databases">
        <title>Genome sequencing of Nocardioides immobilis CCTCC AB 2017083 for comparison to Nocardioides silvaticus.</title>
        <authorList>
            <person name="Li C."/>
            <person name="Wang G."/>
        </authorList>
    </citation>
    <scope>NUCLEOTIDE SEQUENCE [LARGE SCALE GENOMIC DNA]</scope>
    <source>
        <strain evidence="8 9">CCTCC AB 2017083</strain>
    </source>
</reference>
<keyword evidence="9" id="KW-1185">Reference proteome</keyword>
<dbReference type="PANTHER" id="PTHR43124">
    <property type="entry name" value="PURINE EFFLUX PUMP PBUE"/>
    <property type="match status" value="1"/>
</dbReference>
<feature type="transmembrane region" description="Helical" evidence="6">
    <location>
        <begin position="231"/>
        <end position="250"/>
    </location>
</feature>
<dbReference type="InterPro" id="IPR050189">
    <property type="entry name" value="MFS_Efflux_Transporters"/>
</dbReference>
<comment type="caution">
    <text evidence="8">The sequence shown here is derived from an EMBL/GenBank/DDBJ whole genome shotgun (WGS) entry which is preliminary data.</text>
</comment>
<dbReference type="PANTHER" id="PTHR43124:SF3">
    <property type="entry name" value="CHLORAMPHENICOL EFFLUX PUMP RV0191"/>
    <property type="match status" value="1"/>
</dbReference>
<dbReference type="AlphaFoldDB" id="A0A417XTY7"/>
<dbReference type="InterPro" id="IPR011701">
    <property type="entry name" value="MFS"/>
</dbReference>
<feature type="transmembrane region" description="Helical" evidence="6">
    <location>
        <begin position="287"/>
        <end position="308"/>
    </location>
</feature>
<feature type="transmembrane region" description="Helical" evidence="6">
    <location>
        <begin position="91"/>
        <end position="112"/>
    </location>
</feature>
<feature type="transmembrane region" description="Helical" evidence="6">
    <location>
        <begin position="38"/>
        <end position="60"/>
    </location>
</feature>
<feature type="transmembrane region" description="Helical" evidence="6">
    <location>
        <begin position="197"/>
        <end position="219"/>
    </location>
</feature>
<evidence type="ECO:0000256" key="4">
    <source>
        <dbReference type="ARBA" id="ARBA00022989"/>
    </source>
</evidence>
<dbReference type="InterPro" id="IPR020846">
    <property type="entry name" value="MFS_dom"/>
</dbReference>
<sequence>MLVFPAAVAVHAMLPVLALGSIAFGIRADIQLSVADIGLAFSSFFLCSAVFTSAGGWLAVRSRTSTVARAGTLCSSLLFVGLGAAPNRPVFLMLCLGAGVVNGLLTPSLNILITKIVPVNRWGLAFGLKAAAAPAAATFAALGAYCVAELGVDWRSLFWSCAVAGGLLFTLSWRLGRDEVETDRREQRQRMRPQRSLVILGFGGLCGSIGTSVLTPFTVEGLIDAGQTPSSAAILLAVGGWVGIVSRVAVGVLSDVWPEPLCHLRATSAMLVAGSLSMVVLGAGGPFGLLLSATLVAFGLGWSWPGLLHHAALATHAHNAAVATSYMQTGTFLGALIGPLCFGFVAQQVSFPAAWFISATSALLGAAFMMATVRELKPHHPPNDSPPLTLTV</sequence>
<feature type="transmembrane region" description="Helical" evidence="6">
    <location>
        <begin position="157"/>
        <end position="176"/>
    </location>
</feature>
<evidence type="ECO:0000256" key="5">
    <source>
        <dbReference type="ARBA" id="ARBA00023136"/>
    </source>
</evidence>
<proteinExistence type="predicted"/>